<dbReference type="GO" id="GO:0006364">
    <property type="term" value="P:rRNA processing"/>
    <property type="evidence" value="ECO:0007669"/>
    <property type="project" value="UniProtKB-UniRule"/>
</dbReference>
<evidence type="ECO:0000256" key="5">
    <source>
        <dbReference type="PIRNR" id="PIRNR015952"/>
    </source>
</evidence>
<gene>
    <name evidence="7" type="ORF">KC19_10G118400</name>
</gene>
<dbReference type="GO" id="GO:0032040">
    <property type="term" value="C:small-subunit processome"/>
    <property type="evidence" value="ECO:0007669"/>
    <property type="project" value="UniProtKB-UniRule"/>
</dbReference>
<name>A0A8T0GRM1_CERPU</name>
<comment type="subcellular location">
    <subcellularLocation>
        <location evidence="1 5">Nucleus</location>
        <location evidence="1 5">Nucleolus</location>
    </subcellularLocation>
</comment>
<dbReference type="PIRSF" id="PIRSF015952">
    <property type="entry name" value="U3snoRNP11"/>
    <property type="match status" value="1"/>
</dbReference>
<evidence type="ECO:0000256" key="6">
    <source>
        <dbReference type="SAM" id="MobiDB-lite"/>
    </source>
</evidence>
<feature type="region of interest" description="Disordered" evidence="6">
    <location>
        <begin position="177"/>
        <end position="216"/>
    </location>
</feature>
<dbReference type="InterPro" id="IPR007144">
    <property type="entry name" value="SSU_processome_Utp11"/>
</dbReference>
<dbReference type="EMBL" id="CM026431">
    <property type="protein sequence ID" value="KAG0559612.1"/>
    <property type="molecule type" value="Genomic_DNA"/>
</dbReference>
<dbReference type="PANTHER" id="PTHR12838">
    <property type="entry name" value="U3 SMALL NUCLEOLAR RNA-ASSOCIATED PROTEIN 11"/>
    <property type="match status" value="1"/>
</dbReference>
<evidence type="ECO:0000256" key="2">
    <source>
        <dbReference type="ARBA" id="ARBA00008105"/>
    </source>
</evidence>
<accession>A0A8T0GRM1</accession>
<evidence type="ECO:0000256" key="3">
    <source>
        <dbReference type="ARBA" id="ARBA00022552"/>
    </source>
</evidence>
<keyword evidence="4 5" id="KW-0539">Nucleus</keyword>
<evidence type="ECO:0000256" key="1">
    <source>
        <dbReference type="ARBA" id="ARBA00004604"/>
    </source>
</evidence>
<dbReference type="Proteomes" id="UP000822688">
    <property type="component" value="Chromosome 10"/>
</dbReference>
<organism evidence="7 8">
    <name type="scientific">Ceratodon purpureus</name>
    <name type="common">Fire moss</name>
    <name type="synonym">Dicranum purpureum</name>
    <dbReference type="NCBI Taxonomy" id="3225"/>
    <lineage>
        <taxon>Eukaryota</taxon>
        <taxon>Viridiplantae</taxon>
        <taxon>Streptophyta</taxon>
        <taxon>Embryophyta</taxon>
        <taxon>Bryophyta</taxon>
        <taxon>Bryophytina</taxon>
        <taxon>Bryopsida</taxon>
        <taxon>Dicranidae</taxon>
        <taxon>Pseudoditrichales</taxon>
        <taxon>Ditrichaceae</taxon>
        <taxon>Ceratodon</taxon>
    </lineage>
</organism>
<keyword evidence="3 5" id="KW-0698">rRNA processing</keyword>
<evidence type="ECO:0000256" key="4">
    <source>
        <dbReference type="ARBA" id="ARBA00023242"/>
    </source>
</evidence>
<dbReference type="Pfam" id="PF03998">
    <property type="entry name" value="Utp11"/>
    <property type="match status" value="1"/>
</dbReference>
<evidence type="ECO:0000313" key="7">
    <source>
        <dbReference type="EMBL" id="KAG0559612.1"/>
    </source>
</evidence>
<comment type="subunit">
    <text evidence="5">Component of the ribosomal small subunit (SSU) processome.</text>
</comment>
<feature type="compositionally biased region" description="Low complexity" evidence="6">
    <location>
        <begin position="1"/>
        <end position="14"/>
    </location>
</feature>
<keyword evidence="8" id="KW-1185">Reference proteome</keyword>
<dbReference type="OrthoDB" id="29058at2759"/>
<comment type="similarity">
    <text evidence="2 5">Belongs to the UTP11 family.</text>
</comment>
<protein>
    <recommendedName>
        <fullName evidence="5">U3 small nucleolar RNA-associated protein 11</fullName>
        <shortName evidence="5">U3 snoRNA-associated protein 11</shortName>
    </recommendedName>
</protein>
<feature type="region of interest" description="Disordered" evidence="6">
    <location>
        <begin position="1"/>
        <end position="27"/>
    </location>
</feature>
<comment type="function">
    <text evidence="5">Involved in nucleolar processing of pre-18S ribosomal RNA.</text>
</comment>
<reference evidence="7" key="1">
    <citation type="submission" date="2020-06" db="EMBL/GenBank/DDBJ databases">
        <title>WGS assembly of Ceratodon purpureus strain R40.</title>
        <authorList>
            <person name="Carey S.B."/>
            <person name="Jenkins J."/>
            <person name="Shu S."/>
            <person name="Lovell J.T."/>
            <person name="Sreedasyam A."/>
            <person name="Maumus F."/>
            <person name="Tiley G.P."/>
            <person name="Fernandez-Pozo N."/>
            <person name="Barry K."/>
            <person name="Chen C."/>
            <person name="Wang M."/>
            <person name="Lipzen A."/>
            <person name="Daum C."/>
            <person name="Saski C.A."/>
            <person name="Payton A.C."/>
            <person name="Mcbreen J.C."/>
            <person name="Conrad R.E."/>
            <person name="Kollar L.M."/>
            <person name="Olsson S."/>
            <person name="Huttunen S."/>
            <person name="Landis J.B."/>
            <person name="Wickett N.J."/>
            <person name="Johnson M.G."/>
            <person name="Rensing S.A."/>
            <person name="Grimwood J."/>
            <person name="Schmutz J."/>
            <person name="Mcdaniel S.F."/>
        </authorList>
    </citation>
    <scope>NUCLEOTIDE SEQUENCE</scope>
    <source>
        <strain evidence="7">R40</strain>
    </source>
</reference>
<sequence length="226" mass="25949">MSSLRKASKAAAGGRAHKERSQPGFRSRFGLLEKHKDYVLRAKDFHKKEQNLQKLREKAANRNPDEFYFKMVNSQTVKGVHREGSGAKVYTEEELKLLRSQDVGYLVSKAQSELKKVERLRSAVLPVSANANKHVFFVEDGDEVEGTRERVVSRPAEPLQVPRVRKKVAKEMQERTEKAAKLKDMASAVDLQRQLSGKGRKRKVRPNELENPSDLPVYKWKIERKK</sequence>
<dbReference type="AlphaFoldDB" id="A0A8T0GRM1"/>
<evidence type="ECO:0000313" key="8">
    <source>
        <dbReference type="Proteomes" id="UP000822688"/>
    </source>
</evidence>
<comment type="caution">
    <text evidence="7">The sequence shown here is derived from an EMBL/GenBank/DDBJ whole genome shotgun (WGS) entry which is preliminary data.</text>
</comment>
<dbReference type="PANTHER" id="PTHR12838:SF0">
    <property type="entry name" value="U3 SMALL NUCLEOLAR RNA-ASSOCIATED PROTEIN 11-RELATED"/>
    <property type="match status" value="1"/>
</dbReference>
<proteinExistence type="inferred from homology"/>